<organism evidence="10 11">
    <name type="scientific">Serratia sp. (strain ATCC 39006)</name>
    <name type="common">Prodigiosinella confusarubida</name>
    <dbReference type="NCBI Taxonomy" id="104623"/>
    <lineage>
        <taxon>Bacteria</taxon>
        <taxon>Pseudomonadati</taxon>
        <taxon>Pseudomonadota</taxon>
        <taxon>Gammaproteobacteria</taxon>
        <taxon>Enterobacterales</taxon>
        <taxon>Pectobacteriaceae</taxon>
        <taxon>Prodigiosinella</taxon>
    </lineage>
</organism>
<dbReference type="RefSeq" id="WP_021015780.1">
    <property type="nucleotide sequence ID" value="NZ_CP025084.1"/>
</dbReference>
<evidence type="ECO:0000256" key="1">
    <source>
        <dbReference type="ARBA" id="ARBA00003293"/>
    </source>
</evidence>
<evidence type="ECO:0000313" key="9">
    <source>
        <dbReference type="EMBL" id="AUH00972.1"/>
    </source>
</evidence>
<reference evidence="10" key="2">
    <citation type="submission" date="2013-09" db="EMBL/GenBank/DDBJ databases">
        <authorList>
            <person name="Wang G."/>
            <person name="Yang Y."/>
            <person name="Su Y."/>
        </authorList>
    </citation>
    <scope>NUCLEOTIDE SEQUENCE</scope>
    <source>
        <strain evidence="10">ATCC 39006</strain>
    </source>
</reference>
<evidence type="ECO:0000256" key="3">
    <source>
        <dbReference type="ARBA" id="ARBA00022705"/>
    </source>
</evidence>
<dbReference type="InterPro" id="IPR008766">
    <property type="entry name" value="Replication_gene_A-like"/>
</dbReference>
<proteinExistence type="inferred from homology"/>
<evidence type="ECO:0000259" key="8">
    <source>
        <dbReference type="Pfam" id="PF05840"/>
    </source>
</evidence>
<evidence type="ECO:0000313" key="12">
    <source>
        <dbReference type="Proteomes" id="UP000233778"/>
    </source>
</evidence>
<dbReference type="KEGG" id="sera:Ser39006_014825"/>
<evidence type="ECO:0000313" key="10">
    <source>
        <dbReference type="EMBL" id="AUH05293.1"/>
    </source>
</evidence>
<dbReference type="Pfam" id="PF05840">
    <property type="entry name" value="Phage_GPA"/>
    <property type="match status" value="1"/>
</dbReference>
<dbReference type="GO" id="GO:0016787">
    <property type="term" value="F:hydrolase activity"/>
    <property type="evidence" value="ECO:0007669"/>
    <property type="project" value="UniProtKB-KW"/>
</dbReference>
<comment type="function">
    <text evidence="1">Possible endonuclease which induces a single-strand cut and initiates DNA replication.</text>
</comment>
<reference evidence="9 12" key="3">
    <citation type="submission" date="2017-11" db="EMBL/GenBank/DDBJ databases">
        <title>Complete genome sequence of Serratia sp. ATCC 39006 LacA.</title>
        <authorList>
            <person name="Hampton H.G."/>
            <person name="Jackson S.A."/>
            <person name="Jauregui R."/>
            <person name="Poulter G.T.M."/>
            <person name="Salmond G.P.C."/>
            <person name="Fineran P.C."/>
        </authorList>
    </citation>
    <scope>NUCLEOTIDE SEQUENCE [LARGE SCALE GENOMIC DNA]</scope>
    <source>
        <strain evidence="9 12">ATCC 39006</strain>
    </source>
</reference>
<dbReference type="EMBL" id="CP025085">
    <property type="protein sequence ID" value="AUH00972.1"/>
    <property type="molecule type" value="Genomic_DNA"/>
</dbReference>
<evidence type="ECO:0000313" key="11">
    <source>
        <dbReference type="Proteomes" id="UP000017700"/>
    </source>
</evidence>
<dbReference type="KEGG" id="serq:CWC46_14820"/>
<reference evidence="10" key="4">
    <citation type="submission" date="2017-11" db="EMBL/GenBank/DDBJ databases">
        <title>Complete genome sequence of Serratia sp. ATCC 39006.</title>
        <authorList>
            <person name="Hampton H.G."/>
            <person name="Jackson S.A."/>
            <person name="Jauregui R."/>
            <person name="Poulter G.T.M."/>
            <person name="Salmond G.P.C."/>
            <person name="Fineran P.C."/>
        </authorList>
    </citation>
    <scope>NUCLEOTIDE SEQUENCE</scope>
    <source>
        <strain evidence="10">ATCC 39006</strain>
    </source>
</reference>
<reference evidence="10 11" key="1">
    <citation type="journal article" date="2013" name="Genome Announc.">
        <title>Draft genome sequence of Serratia sp. strain ATCC 39006, a model bacterium for analysis of the biosynthesis and regulation of prodigiosin, a carbapenem, and gas vesicles.</title>
        <authorList>
            <person name="Fineran P.C."/>
            <person name="Iglesias Cans M.C."/>
            <person name="Ramsay J.P."/>
            <person name="Wilf N.M."/>
            <person name="Cossyleon D."/>
            <person name="McNeil M.B."/>
            <person name="Williamson N.R."/>
            <person name="Monson R.E."/>
            <person name="Becher S.A."/>
            <person name="Stanton J.A."/>
            <person name="Brugger K."/>
            <person name="Brown S.D."/>
            <person name="Salmond G.P."/>
        </authorList>
    </citation>
    <scope>NUCLEOTIDE SEQUENCE [LARGE SCALE GENOMIC DNA]</scope>
    <source>
        <strain evidence="10">ATCC 39006</strain>
        <strain evidence="11">ATCC 39006 / SC 11482</strain>
    </source>
</reference>
<evidence type="ECO:0000256" key="2">
    <source>
        <dbReference type="ARBA" id="ARBA00009260"/>
    </source>
</evidence>
<name>A0A2I5TL51_SERS3</name>
<feature type="domain" description="Replication gene A protein-like" evidence="8">
    <location>
        <begin position="137"/>
        <end position="463"/>
    </location>
</feature>
<dbReference type="GO" id="GO:0006260">
    <property type="term" value="P:DNA replication"/>
    <property type="evidence" value="ECO:0007669"/>
    <property type="project" value="UniProtKB-KW"/>
</dbReference>
<evidence type="ECO:0000256" key="6">
    <source>
        <dbReference type="ARBA" id="ARBA00022801"/>
    </source>
</evidence>
<evidence type="ECO:0000256" key="5">
    <source>
        <dbReference type="ARBA" id="ARBA00022759"/>
    </source>
</evidence>
<comment type="similarity">
    <text evidence="2">Belongs to the phage GPA family.</text>
</comment>
<accession>A0A2I5TL51</accession>
<evidence type="ECO:0000256" key="7">
    <source>
        <dbReference type="SAM" id="MobiDB-lite"/>
    </source>
</evidence>
<dbReference type="Proteomes" id="UP000233778">
    <property type="component" value="Chromosome"/>
</dbReference>
<sequence>MTRSVRGRFPPTLPPPFPGRHDTTFVGPYPWNAPRPAIGQEISSLSCEEMHQGQAVLLRLNILPRFLATHFQRRFEFLKQNQGLQTAFRYLRMVDERLWSRIEAINARHQMNISISPRFLNNEDNYQCLPDMSDKTLRTFASHIARQMHDAYNDLSDEYLVMHQGDRQQLFTDAAQQWLYGKVAGMARAFNIAPLHWHKYQKKRLTQRNAFAALIRLVTERWWERQLKSQRARWREALLIAIGQVTRATSPYASQQAIQDIHARRISNLDFLKSCELENIHTGERIELIDKVMSSIANPEIRRMELMSTIAGIERYACERGDIGMFITLTTPSKYHATRVVGQEKRVLLNRHWNHSCYTPKDAQHYLVRIWGNIRTALKDRKLPVYGLRVVEPHHDGTPHWHMMLYCTREQRQAIVDILRHYALKEDGNEAGAQQNRVDCKHLNKGGAAGYLAKYIAKNIDGYALDDELDNETNRPLKETAAAVTAWASTWRIPQFHFIGLPTIGAYRECRRIRTMSLEKHFDKQIEAVRQAADIGDFAAYIQAQGGANTPRIRQSVRVARTLSDSLNVYDEKIAKVTGIFSPRYGTEHIFTTRPNEWRIVSKSTESETSHLTRDVATPWSSVNNCGSNARRPLLRQANVQYQPYNDWNSSTQSASIDWQDENVMRTLAISVLRQTPPRRFLQQPVDPTKDLPRTPSSRLTQTQRQQLVYLKTALRQQGVATSRWEREALARGATIIVEGQRIHNLQNGNSIKK</sequence>
<feature type="region of interest" description="Disordered" evidence="7">
    <location>
        <begin position="1"/>
        <end position="20"/>
    </location>
</feature>
<dbReference type="EMBL" id="CP025084">
    <property type="protein sequence ID" value="AUH05293.1"/>
    <property type="molecule type" value="Genomic_DNA"/>
</dbReference>
<keyword evidence="5 10" id="KW-0255">Endonuclease</keyword>
<dbReference type="AlphaFoldDB" id="A0A2I5TL51"/>
<keyword evidence="3" id="KW-0235">DNA replication</keyword>
<keyword evidence="11" id="KW-1185">Reference proteome</keyword>
<dbReference type="STRING" id="104623.Ser39006_02516"/>
<protein>
    <submittedName>
        <fullName evidence="10">Replication endonuclease</fullName>
    </submittedName>
</protein>
<feature type="region of interest" description="Disordered" evidence="7">
    <location>
        <begin position="680"/>
        <end position="703"/>
    </location>
</feature>
<keyword evidence="4" id="KW-0540">Nuclease</keyword>
<gene>
    <name evidence="9" type="ORF">CWC46_14820</name>
    <name evidence="10" type="ORF">Ser39006_014825</name>
</gene>
<keyword evidence="6" id="KW-0378">Hydrolase</keyword>
<dbReference type="GO" id="GO:0004519">
    <property type="term" value="F:endonuclease activity"/>
    <property type="evidence" value="ECO:0007669"/>
    <property type="project" value="UniProtKB-KW"/>
</dbReference>
<evidence type="ECO:0000256" key="4">
    <source>
        <dbReference type="ARBA" id="ARBA00022722"/>
    </source>
</evidence>
<dbReference type="Proteomes" id="UP000017700">
    <property type="component" value="Chromosome"/>
</dbReference>
<dbReference type="OrthoDB" id="5568266at2"/>